<reference evidence="2 3" key="1">
    <citation type="journal article" date="2018" name="Sci. Rep.">
        <title>Comparative genomics provides insights into the lifestyle and reveals functional heterogeneity of dark septate endophytic fungi.</title>
        <authorList>
            <person name="Knapp D.G."/>
            <person name="Nemeth J.B."/>
            <person name="Barry K."/>
            <person name="Hainaut M."/>
            <person name="Henrissat B."/>
            <person name="Johnson J."/>
            <person name="Kuo A."/>
            <person name="Lim J.H.P."/>
            <person name="Lipzen A."/>
            <person name="Nolan M."/>
            <person name="Ohm R.A."/>
            <person name="Tamas L."/>
            <person name="Grigoriev I.V."/>
            <person name="Spatafora J.W."/>
            <person name="Nagy L.G."/>
            <person name="Kovacs G.M."/>
        </authorList>
    </citation>
    <scope>NUCLEOTIDE SEQUENCE [LARGE SCALE GENOMIC DNA]</scope>
    <source>
        <strain evidence="2 3">DSE2036</strain>
    </source>
</reference>
<dbReference type="PANTHER" id="PTHR33594">
    <property type="entry name" value="SUPERFAMILY HYDROLASE, PUTATIVE (AFU_ORTHOLOGUE AFUA_1G03035)-RELATED"/>
    <property type="match status" value="1"/>
</dbReference>
<dbReference type="CDD" id="cd00077">
    <property type="entry name" value="HDc"/>
    <property type="match status" value="1"/>
</dbReference>
<keyword evidence="3" id="KW-1185">Reference proteome</keyword>
<name>A0A2V1DXL6_9PLEO</name>
<dbReference type="STRING" id="97972.A0A2V1DXL6"/>
<accession>A0A2V1DXL6</accession>
<protein>
    <recommendedName>
        <fullName evidence="1">HD/PDEase domain-containing protein</fullName>
    </recommendedName>
</protein>
<dbReference type="PANTHER" id="PTHR33594:SF1">
    <property type="entry name" value="HD_PDEASE DOMAIN-CONTAINING PROTEIN"/>
    <property type="match status" value="1"/>
</dbReference>
<dbReference type="SMART" id="SM00471">
    <property type="entry name" value="HDc"/>
    <property type="match status" value="1"/>
</dbReference>
<dbReference type="EMBL" id="KZ805349">
    <property type="protein sequence ID" value="PVI01995.1"/>
    <property type="molecule type" value="Genomic_DNA"/>
</dbReference>
<dbReference type="OrthoDB" id="16547at2759"/>
<evidence type="ECO:0000313" key="3">
    <source>
        <dbReference type="Proteomes" id="UP000244855"/>
    </source>
</evidence>
<dbReference type="SUPFAM" id="SSF109604">
    <property type="entry name" value="HD-domain/PDEase-like"/>
    <property type="match status" value="1"/>
</dbReference>
<evidence type="ECO:0000313" key="2">
    <source>
        <dbReference type="EMBL" id="PVI01995.1"/>
    </source>
</evidence>
<dbReference type="Pfam" id="PF01966">
    <property type="entry name" value="HD"/>
    <property type="match status" value="1"/>
</dbReference>
<evidence type="ECO:0000259" key="1">
    <source>
        <dbReference type="SMART" id="SM00471"/>
    </source>
</evidence>
<dbReference type="Proteomes" id="UP000244855">
    <property type="component" value="Unassembled WGS sequence"/>
</dbReference>
<dbReference type="Gene3D" id="1.10.3210.50">
    <property type="match status" value="1"/>
</dbReference>
<feature type="domain" description="HD/PDEase" evidence="1">
    <location>
        <begin position="80"/>
        <end position="207"/>
    </location>
</feature>
<sequence length="262" mass="29309">MPKTPVAILTTRLLRPQIPTLSLPFPRYHHHLSTPSPKRTFTKMTDSIPLHILPIPTEHNDLVRSVNTFVHGYMSSPGHDSSHDYQHILRVVSNANRILALEKAAHPEKEYDVLALFLAAFLHDVGDHKYASSETPESQISTILLANGCSSTLATRVQTVVKHVSYSHEVKNPESVRSVLDQYPELGIVQDADRLDAIGAVGVARCFTFSGAKRPGEPMMRAIEHFEEKLMKLGGMMKTGGGRELAERRGKVVEEFRERFLE</sequence>
<organism evidence="2 3">
    <name type="scientific">Periconia macrospinosa</name>
    <dbReference type="NCBI Taxonomy" id="97972"/>
    <lineage>
        <taxon>Eukaryota</taxon>
        <taxon>Fungi</taxon>
        <taxon>Dikarya</taxon>
        <taxon>Ascomycota</taxon>
        <taxon>Pezizomycotina</taxon>
        <taxon>Dothideomycetes</taxon>
        <taxon>Pleosporomycetidae</taxon>
        <taxon>Pleosporales</taxon>
        <taxon>Massarineae</taxon>
        <taxon>Periconiaceae</taxon>
        <taxon>Periconia</taxon>
    </lineage>
</organism>
<dbReference type="InterPro" id="IPR006674">
    <property type="entry name" value="HD_domain"/>
</dbReference>
<proteinExistence type="predicted"/>
<dbReference type="AlphaFoldDB" id="A0A2V1DXL6"/>
<feature type="non-terminal residue" evidence="2">
    <location>
        <position position="262"/>
    </location>
</feature>
<dbReference type="InterPro" id="IPR003607">
    <property type="entry name" value="HD/PDEase_dom"/>
</dbReference>
<gene>
    <name evidence="2" type="ORF">DM02DRAFT_560621</name>
</gene>